<organism evidence="1 2">
    <name type="scientific">Afipia broomeae ATCC 49717</name>
    <dbReference type="NCBI Taxonomy" id="883078"/>
    <lineage>
        <taxon>Bacteria</taxon>
        <taxon>Pseudomonadati</taxon>
        <taxon>Pseudomonadota</taxon>
        <taxon>Alphaproteobacteria</taxon>
        <taxon>Hyphomicrobiales</taxon>
        <taxon>Nitrobacteraceae</taxon>
        <taxon>Afipia</taxon>
    </lineage>
</organism>
<dbReference type="AlphaFoldDB" id="K8NYP0"/>
<evidence type="ECO:0000313" key="2">
    <source>
        <dbReference type="Proteomes" id="UP000001096"/>
    </source>
</evidence>
<comment type="caution">
    <text evidence="1">The sequence shown here is derived from an EMBL/GenBank/DDBJ whole genome shotgun (WGS) entry which is preliminary data.</text>
</comment>
<accession>K8NYP0</accession>
<gene>
    <name evidence="1" type="ORF">HMPREF9695_04206</name>
</gene>
<sequence length="37" mass="4107">MILSLPLAVTDARVRGIRLHRALTVKPKPLTWMSHGA</sequence>
<evidence type="ECO:0000313" key="1">
    <source>
        <dbReference type="EMBL" id="EKS34296.1"/>
    </source>
</evidence>
<dbReference type="EMBL" id="AGWX01000005">
    <property type="protein sequence ID" value="EKS34296.1"/>
    <property type="molecule type" value="Genomic_DNA"/>
</dbReference>
<keyword evidence="2" id="KW-1185">Reference proteome</keyword>
<protein>
    <submittedName>
        <fullName evidence="1">Uncharacterized protein</fullName>
    </submittedName>
</protein>
<dbReference type="HOGENOM" id="CLU_3339093_0_0_5"/>
<dbReference type="Proteomes" id="UP000001096">
    <property type="component" value="Unassembled WGS sequence"/>
</dbReference>
<name>K8NYP0_9BRAD</name>
<proteinExistence type="predicted"/>
<reference evidence="1 2" key="1">
    <citation type="submission" date="2012-04" db="EMBL/GenBank/DDBJ databases">
        <title>The Genome Sequence of Afipia broomeae ATCC 49717.</title>
        <authorList>
            <consortium name="The Broad Institute Genome Sequencing Platform"/>
            <person name="Earl A."/>
            <person name="Ward D."/>
            <person name="Feldgarden M."/>
            <person name="Gevers D."/>
            <person name="Huys G."/>
            <person name="Walker B."/>
            <person name="Young S.K."/>
            <person name="Zeng Q."/>
            <person name="Gargeya S."/>
            <person name="Fitzgerald M."/>
            <person name="Haas B."/>
            <person name="Abouelleil A."/>
            <person name="Alvarado L."/>
            <person name="Arachchi H.M."/>
            <person name="Berlin A."/>
            <person name="Chapman S.B."/>
            <person name="Goldberg J."/>
            <person name="Griggs A."/>
            <person name="Gujja S."/>
            <person name="Hansen M."/>
            <person name="Howarth C."/>
            <person name="Imamovic A."/>
            <person name="Larimer J."/>
            <person name="McCowen C."/>
            <person name="Montmayeur A."/>
            <person name="Murphy C."/>
            <person name="Neiman D."/>
            <person name="Pearson M."/>
            <person name="Priest M."/>
            <person name="Roberts A."/>
            <person name="Saif S."/>
            <person name="Shea T."/>
            <person name="Sisk P."/>
            <person name="Sykes S."/>
            <person name="Wortman J."/>
            <person name="Nusbaum C."/>
            <person name="Birren B."/>
        </authorList>
    </citation>
    <scope>NUCLEOTIDE SEQUENCE [LARGE SCALE GENOMIC DNA]</scope>
    <source>
        <strain evidence="1 2">ATCC 49717</strain>
    </source>
</reference>